<organism evidence="1 2">
    <name type="scientific">Rhizobium tibeticum</name>
    <dbReference type="NCBI Taxonomy" id="501024"/>
    <lineage>
        <taxon>Bacteria</taxon>
        <taxon>Pseudomonadati</taxon>
        <taxon>Pseudomonadota</taxon>
        <taxon>Alphaproteobacteria</taxon>
        <taxon>Hyphomicrobiales</taxon>
        <taxon>Rhizobiaceae</taxon>
        <taxon>Rhizobium/Agrobacterium group</taxon>
        <taxon>Rhizobium</taxon>
    </lineage>
</organism>
<accession>A0ABY1AZ06</accession>
<dbReference type="EMBL" id="FOCV01000109">
    <property type="protein sequence ID" value="SEP35643.1"/>
    <property type="molecule type" value="Genomic_DNA"/>
</dbReference>
<name>A0ABY1AZ06_9HYPH</name>
<dbReference type="RefSeq" id="WP_093041958.1">
    <property type="nucleotide sequence ID" value="NZ_FOCV01000109.1"/>
</dbReference>
<protein>
    <submittedName>
        <fullName evidence="1">Uncharacterized protein</fullName>
    </submittedName>
</protein>
<evidence type="ECO:0000313" key="2">
    <source>
        <dbReference type="Proteomes" id="UP000198939"/>
    </source>
</evidence>
<dbReference type="Proteomes" id="UP000198939">
    <property type="component" value="Unassembled WGS sequence"/>
</dbReference>
<comment type="caution">
    <text evidence="1">The sequence shown here is derived from an EMBL/GenBank/DDBJ whole genome shotgun (WGS) entry which is preliminary data.</text>
</comment>
<keyword evidence="2" id="KW-1185">Reference proteome</keyword>
<gene>
    <name evidence="1" type="ORF">SAMN05216228_11093</name>
</gene>
<proteinExistence type="predicted"/>
<dbReference type="Gene3D" id="2.80.10.50">
    <property type="match status" value="1"/>
</dbReference>
<reference evidence="1 2" key="1">
    <citation type="submission" date="2016-10" db="EMBL/GenBank/DDBJ databases">
        <authorList>
            <person name="Varghese N."/>
            <person name="Submissions S."/>
        </authorList>
    </citation>
    <scope>NUCLEOTIDE SEQUENCE [LARGE SCALE GENOMIC DNA]</scope>
    <source>
        <strain evidence="1 2">CGMCC 1.7071</strain>
    </source>
</reference>
<sequence length="190" mass="19940">MADHYLRYGDKMRIINAYGGDGKGGYLGIGGASKVISAVDAVGTWAALQNVDDATQWTIIGPAGSSRNTGDNVYSGDQITLQNYKDGSYLALFNANPASNSGYPVATTATLDDNSITPAWYILISTANKANDSRLIDKDNIYLVATFGQMGGILDTNGVGAGGFKYSVTGARLVNRDGGSGSWQVMKFTG</sequence>
<evidence type="ECO:0000313" key="1">
    <source>
        <dbReference type="EMBL" id="SEP35643.1"/>
    </source>
</evidence>